<gene>
    <name evidence="1" type="ORF">NM688_g6694</name>
</gene>
<accession>A0ACC1SDI2</accession>
<name>A0ACC1SDI2_9APHY</name>
<keyword evidence="2" id="KW-1185">Reference proteome</keyword>
<dbReference type="Proteomes" id="UP001148662">
    <property type="component" value="Unassembled WGS sequence"/>
</dbReference>
<evidence type="ECO:0000313" key="1">
    <source>
        <dbReference type="EMBL" id="KAJ3537401.1"/>
    </source>
</evidence>
<evidence type="ECO:0000313" key="2">
    <source>
        <dbReference type="Proteomes" id="UP001148662"/>
    </source>
</evidence>
<reference evidence="1" key="1">
    <citation type="submission" date="2022-07" db="EMBL/GenBank/DDBJ databases">
        <title>Genome Sequence of Phlebia brevispora.</title>
        <authorList>
            <person name="Buettner E."/>
        </authorList>
    </citation>
    <scope>NUCLEOTIDE SEQUENCE</scope>
    <source>
        <strain evidence="1">MPL23</strain>
    </source>
</reference>
<proteinExistence type="predicted"/>
<organism evidence="1 2">
    <name type="scientific">Phlebia brevispora</name>
    <dbReference type="NCBI Taxonomy" id="194682"/>
    <lineage>
        <taxon>Eukaryota</taxon>
        <taxon>Fungi</taxon>
        <taxon>Dikarya</taxon>
        <taxon>Basidiomycota</taxon>
        <taxon>Agaricomycotina</taxon>
        <taxon>Agaricomycetes</taxon>
        <taxon>Polyporales</taxon>
        <taxon>Meruliaceae</taxon>
        <taxon>Phlebia</taxon>
    </lineage>
</organism>
<dbReference type="EMBL" id="JANHOG010001418">
    <property type="protein sequence ID" value="KAJ3537401.1"/>
    <property type="molecule type" value="Genomic_DNA"/>
</dbReference>
<protein>
    <submittedName>
        <fullName evidence="1">Uncharacterized protein</fullName>
    </submittedName>
</protein>
<comment type="caution">
    <text evidence="1">The sequence shown here is derived from an EMBL/GenBank/DDBJ whole genome shotgun (WGS) entry which is preliminary data.</text>
</comment>
<sequence>MVWQFFVVIFVLSLTYSNSLLVREEDSSDLLVHLTSGSFVGQSSTTNGTERWLGIPFAQPPVGNLRFKAPVAITTPAKGIQNATQFGNACPQLPSATTFGTQGEDCLTLNVWRPIATSGSEKLPTLVWFYGGAYMHGGTADPTFEPTRIIERSTTTNKPIIFVSVNWRVNTFGFLASKHVPLEDLNVGLQDQRAALIFLQDNIARFRGDPEKASAHLYLVHPSLMNVHHSLTSVTQQSAGAGSVEAHILFPAKQPLFRAGIMDSSTGPFKTAPVPAIYDELNQPFSNLLELVGCAEGPGSVECLRDTPFDSEQPALAAHGRPARRLRHGAPVIADR</sequence>